<accession>A0AAN9PVY9</accession>
<dbReference type="Proteomes" id="UP001359559">
    <property type="component" value="Unassembled WGS sequence"/>
</dbReference>
<dbReference type="EMBL" id="JAYKXN010000002">
    <property type="protein sequence ID" value="KAK7310953.1"/>
    <property type="molecule type" value="Genomic_DNA"/>
</dbReference>
<dbReference type="AlphaFoldDB" id="A0AAN9PVY9"/>
<evidence type="ECO:0000313" key="1">
    <source>
        <dbReference type="EMBL" id="KAK7310953.1"/>
    </source>
</evidence>
<gene>
    <name evidence="1" type="ORF">RJT34_08770</name>
</gene>
<evidence type="ECO:0000313" key="2">
    <source>
        <dbReference type="Proteomes" id="UP001359559"/>
    </source>
</evidence>
<comment type="caution">
    <text evidence="1">The sequence shown here is derived from an EMBL/GenBank/DDBJ whole genome shotgun (WGS) entry which is preliminary data.</text>
</comment>
<protein>
    <submittedName>
        <fullName evidence="1">Uncharacterized protein</fullName>
    </submittedName>
</protein>
<name>A0AAN9PVY9_CLITE</name>
<proteinExistence type="predicted"/>
<sequence>MQCGYARCSTNGHYGACDHTGEKRGHTAIIHQNLASLPLSMSTLEVGHCHATRMSLASHVNSITFHQILPNAFGTHLLYLDSLNSGVHCGVITVSRRRSPLHSRCVVVPVRVTVRVAVAVHTTSCSVGMRPNFSGLFLFYLMEQRSISSVPKIQIP</sequence>
<organism evidence="1 2">
    <name type="scientific">Clitoria ternatea</name>
    <name type="common">Butterfly pea</name>
    <dbReference type="NCBI Taxonomy" id="43366"/>
    <lineage>
        <taxon>Eukaryota</taxon>
        <taxon>Viridiplantae</taxon>
        <taxon>Streptophyta</taxon>
        <taxon>Embryophyta</taxon>
        <taxon>Tracheophyta</taxon>
        <taxon>Spermatophyta</taxon>
        <taxon>Magnoliopsida</taxon>
        <taxon>eudicotyledons</taxon>
        <taxon>Gunneridae</taxon>
        <taxon>Pentapetalae</taxon>
        <taxon>rosids</taxon>
        <taxon>fabids</taxon>
        <taxon>Fabales</taxon>
        <taxon>Fabaceae</taxon>
        <taxon>Papilionoideae</taxon>
        <taxon>50 kb inversion clade</taxon>
        <taxon>NPAAA clade</taxon>
        <taxon>indigoferoid/millettioid clade</taxon>
        <taxon>Phaseoleae</taxon>
        <taxon>Clitoria</taxon>
    </lineage>
</organism>
<keyword evidence="2" id="KW-1185">Reference proteome</keyword>
<reference evidence="1 2" key="1">
    <citation type="submission" date="2024-01" db="EMBL/GenBank/DDBJ databases">
        <title>The genomes of 5 underutilized Papilionoideae crops provide insights into root nodulation and disease resistance.</title>
        <authorList>
            <person name="Yuan L."/>
        </authorList>
    </citation>
    <scope>NUCLEOTIDE SEQUENCE [LARGE SCALE GENOMIC DNA]</scope>
    <source>
        <strain evidence="1">LY-2023</strain>
        <tissue evidence="1">Leaf</tissue>
    </source>
</reference>